<reference evidence="1" key="2">
    <citation type="journal article" date="2015" name="Fish Shellfish Immunol.">
        <title>Early steps in the European eel (Anguilla anguilla)-Vibrio vulnificus interaction in the gills: Role of the RtxA13 toxin.</title>
        <authorList>
            <person name="Callol A."/>
            <person name="Pajuelo D."/>
            <person name="Ebbesson L."/>
            <person name="Teles M."/>
            <person name="MacKenzie S."/>
            <person name="Amaro C."/>
        </authorList>
    </citation>
    <scope>NUCLEOTIDE SEQUENCE</scope>
</reference>
<sequence length="26" mass="2819">MKSLINLLVGAQAQRTERQSGETNCA</sequence>
<name>A0A0E9S1J3_ANGAN</name>
<protein>
    <submittedName>
        <fullName evidence="1">Uncharacterized protein</fullName>
    </submittedName>
</protein>
<evidence type="ECO:0000313" key="1">
    <source>
        <dbReference type="EMBL" id="JAH34378.1"/>
    </source>
</evidence>
<dbReference type="EMBL" id="GBXM01074199">
    <property type="protein sequence ID" value="JAH34378.1"/>
    <property type="molecule type" value="Transcribed_RNA"/>
</dbReference>
<proteinExistence type="predicted"/>
<reference evidence="1" key="1">
    <citation type="submission" date="2014-11" db="EMBL/GenBank/DDBJ databases">
        <authorList>
            <person name="Amaro Gonzalez C."/>
        </authorList>
    </citation>
    <scope>NUCLEOTIDE SEQUENCE</scope>
</reference>
<dbReference type="AlphaFoldDB" id="A0A0E9S1J3"/>
<organism evidence="1">
    <name type="scientific">Anguilla anguilla</name>
    <name type="common">European freshwater eel</name>
    <name type="synonym">Muraena anguilla</name>
    <dbReference type="NCBI Taxonomy" id="7936"/>
    <lineage>
        <taxon>Eukaryota</taxon>
        <taxon>Metazoa</taxon>
        <taxon>Chordata</taxon>
        <taxon>Craniata</taxon>
        <taxon>Vertebrata</taxon>
        <taxon>Euteleostomi</taxon>
        <taxon>Actinopterygii</taxon>
        <taxon>Neopterygii</taxon>
        <taxon>Teleostei</taxon>
        <taxon>Anguilliformes</taxon>
        <taxon>Anguillidae</taxon>
        <taxon>Anguilla</taxon>
    </lineage>
</organism>
<accession>A0A0E9S1J3</accession>